<sequence>MSVYVITGVSRGIGMSLPSPKSAPSVTHPAQFEFLRQISEDPNSLVVGLVRDKAATENKITAKLGDRPNIHILHGDLSNYASLKQAAADTAEIVGERGVDYLVANAALLPSLGVYRPIGALSDKPEEIDSVSAQLSQTNIAGNIHLFHLFLPLVLQGTVKKIITISTGLADLDLTNKYEMDASALYAAFKAALNIIVAKFNAQYKKDGVLFLSISPGVVDVGHNANATPEEMESLMGFMGKIVAYAPHFKGPIMPEESVRHVRSTWEKASIEGGHGGAFVSHFGDKQWV</sequence>
<keyword evidence="2" id="KW-1185">Reference proteome</keyword>
<dbReference type="AlphaFoldDB" id="A0A2I1D0C7"/>
<dbReference type="PANTHER" id="PTHR45458:SF3">
    <property type="entry name" value="CHAIN DEHYDROGENASE (ATSC), PUTATIVE-RELATED"/>
    <property type="match status" value="1"/>
</dbReference>
<organism evidence="1 2">
    <name type="scientific">Aspergillus campestris (strain IBT 28561)</name>
    <dbReference type="NCBI Taxonomy" id="1392248"/>
    <lineage>
        <taxon>Eukaryota</taxon>
        <taxon>Fungi</taxon>
        <taxon>Dikarya</taxon>
        <taxon>Ascomycota</taxon>
        <taxon>Pezizomycotina</taxon>
        <taxon>Eurotiomycetes</taxon>
        <taxon>Eurotiomycetidae</taxon>
        <taxon>Eurotiales</taxon>
        <taxon>Aspergillaceae</taxon>
        <taxon>Aspergillus</taxon>
        <taxon>Aspergillus subgen. Circumdati</taxon>
    </lineage>
</organism>
<comment type="caution">
    <text evidence="1">The sequence shown here is derived from an EMBL/GenBank/DDBJ whole genome shotgun (WGS) entry which is preliminary data.</text>
</comment>
<dbReference type="GeneID" id="36547846"/>
<evidence type="ECO:0000313" key="1">
    <source>
        <dbReference type="EMBL" id="PKY03330.1"/>
    </source>
</evidence>
<reference evidence="1" key="1">
    <citation type="submission" date="2016-12" db="EMBL/GenBank/DDBJ databases">
        <title>The genomes of Aspergillus section Nigri reveals drivers in fungal speciation.</title>
        <authorList>
            <consortium name="DOE Joint Genome Institute"/>
            <person name="Vesth T.C."/>
            <person name="Nybo J."/>
            <person name="Theobald S."/>
            <person name="Brandl J."/>
            <person name="Frisvad J.C."/>
            <person name="Nielsen K.F."/>
            <person name="Lyhne E.K."/>
            <person name="Kogle M.E."/>
            <person name="Kuo A."/>
            <person name="Riley R."/>
            <person name="Clum A."/>
            <person name="Nolan M."/>
            <person name="Lipzen A."/>
            <person name="Salamov A."/>
            <person name="Henrissat B."/>
            <person name="Wiebenga A."/>
            <person name="De vries R.P."/>
            <person name="Grigoriev I.V."/>
            <person name="Mortensen U.H."/>
            <person name="Andersen M.R."/>
            <person name="Baker S.E."/>
        </authorList>
    </citation>
    <scope>NUCLEOTIDE SEQUENCE</scope>
    <source>
        <strain evidence="1">IBT 28561</strain>
    </source>
</reference>
<gene>
    <name evidence="1" type="ORF">P168DRAFT_319858</name>
</gene>
<dbReference type="InterPro" id="IPR002347">
    <property type="entry name" value="SDR_fam"/>
</dbReference>
<dbReference type="PANTHER" id="PTHR45458">
    <property type="entry name" value="SHORT-CHAIN DEHYDROGENASE/REDUCTASE SDR"/>
    <property type="match status" value="1"/>
</dbReference>
<dbReference type="Pfam" id="PF00106">
    <property type="entry name" value="adh_short"/>
    <property type="match status" value="1"/>
</dbReference>
<dbReference type="InterPro" id="IPR052184">
    <property type="entry name" value="SDR_enzymes"/>
</dbReference>
<dbReference type="VEuPathDB" id="FungiDB:P168DRAFT_319858"/>
<dbReference type="RefSeq" id="XP_024691924.1">
    <property type="nucleotide sequence ID" value="XM_024840322.1"/>
</dbReference>
<dbReference type="OrthoDB" id="7289984at2759"/>
<dbReference type="EMBL" id="MSFM01000008">
    <property type="protein sequence ID" value="PKY03330.1"/>
    <property type="molecule type" value="Genomic_DNA"/>
</dbReference>
<dbReference type="SUPFAM" id="SSF51735">
    <property type="entry name" value="NAD(P)-binding Rossmann-fold domains"/>
    <property type="match status" value="1"/>
</dbReference>
<proteinExistence type="predicted"/>
<protein>
    <submittedName>
        <fullName evidence="1">Short chain dehydrogenase</fullName>
    </submittedName>
</protein>
<accession>A0A2I1D0C7</accession>
<dbReference type="Proteomes" id="UP000234254">
    <property type="component" value="Unassembled WGS sequence"/>
</dbReference>
<dbReference type="InterPro" id="IPR036291">
    <property type="entry name" value="NAD(P)-bd_dom_sf"/>
</dbReference>
<dbReference type="GO" id="GO:0016616">
    <property type="term" value="F:oxidoreductase activity, acting on the CH-OH group of donors, NAD or NADP as acceptor"/>
    <property type="evidence" value="ECO:0007669"/>
    <property type="project" value="TreeGrafter"/>
</dbReference>
<name>A0A2I1D0C7_ASPC2</name>
<dbReference type="Gene3D" id="3.40.50.720">
    <property type="entry name" value="NAD(P)-binding Rossmann-like Domain"/>
    <property type="match status" value="1"/>
</dbReference>
<evidence type="ECO:0000313" key="2">
    <source>
        <dbReference type="Proteomes" id="UP000234254"/>
    </source>
</evidence>